<dbReference type="GO" id="GO:0003677">
    <property type="term" value="F:DNA binding"/>
    <property type="evidence" value="ECO:0007669"/>
    <property type="project" value="InterPro"/>
</dbReference>
<comment type="caution">
    <text evidence="2">The sequence shown here is derived from an EMBL/GenBank/DDBJ whole genome shotgun (WGS) entry which is preliminary data.</text>
</comment>
<dbReference type="RefSeq" id="WP_085915795.1">
    <property type="nucleotide sequence ID" value="NZ_AP018921.1"/>
</dbReference>
<accession>A0A1Y2ML40</accession>
<name>A0A1Y2ML40_PSEAH</name>
<dbReference type="GO" id="GO:0006310">
    <property type="term" value="P:DNA recombination"/>
    <property type="evidence" value="ECO:0007669"/>
    <property type="project" value="UniProtKB-KW"/>
</dbReference>
<dbReference type="InterPro" id="IPR011010">
    <property type="entry name" value="DNA_brk_join_enz"/>
</dbReference>
<dbReference type="SUPFAM" id="SSF56349">
    <property type="entry name" value="DNA breaking-rejoining enzymes"/>
    <property type="match status" value="1"/>
</dbReference>
<evidence type="ECO:0000313" key="2">
    <source>
        <dbReference type="EMBL" id="OSY36006.1"/>
    </source>
</evidence>
<dbReference type="GO" id="GO:0015074">
    <property type="term" value="P:DNA integration"/>
    <property type="evidence" value="ECO:0007669"/>
    <property type="project" value="InterPro"/>
</dbReference>
<dbReference type="InterPro" id="IPR013762">
    <property type="entry name" value="Integrase-like_cat_sf"/>
</dbReference>
<proteinExistence type="predicted"/>
<dbReference type="AlphaFoldDB" id="A0A1Y2ML40"/>
<organism evidence="2 3">
    <name type="scientific">Pseudonocardia autotrophica</name>
    <name type="common">Amycolata autotrophica</name>
    <name type="synonym">Nocardia autotrophica</name>
    <dbReference type="NCBI Taxonomy" id="2074"/>
    <lineage>
        <taxon>Bacteria</taxon>
        <taxon>Bacillati</taxon>
        <taxon>Actinomycetota</taxon>
        <taxon>Actinomycetes</taxon>
        <taxon>Pseudonocardiales</taxon>
        <taxon>Pseudonocardiaceae</taxon>
        <taxon>Pseudonocardia</taxon>
    </lineage>
</organism>
<dbReference type="OrthoDB" id="3405537at2"/>
<protein>
    <submittedName>
        <fullName evidence="2">Uncharacterized protein</fullName>
    </submittedName>
</protein>
<evidence type="ECO:0000256" key="1">
    <source>
        <dbReference type="ARBA" id="ARBA00023172"/>
    </source>
</evidence>
<reference evidence="2 3" key="1">
    <citation type="submission" date="2016-09" db="EMBL/GenBank/DDBJ databases">
        <title>Pseudonocardia autotrophica DSM535, a candidate organism with high potential of specific P450 cytochromes.</title>
        <authorList>
            <person name="Grumaz C."/>
            <person name="Vainshtein Y."/>
            <person name="Kirstahler P."/>
            <person name="Sohn K."/>
        </authorList>
    </citation>
    <scope>NUCLEOTIDE SEQUENCE [LARGE SCALE GENOMIC DNA]</scope>
    <source>
        <strain evidence="2 3">DSM 535</strain>
    </source>
</reference>
<dbReference type="Proteomes" id="UP000194360">
    <property type="component" value="Unassembled WGS sequence"/>
</dbReference>
<dbReference type="EMBL" id="MIGB01000044">
    <property type="protein sequence ID" value="OSY36006.1"/>
    <property type="molecule type" value="Genomic_DNA"/>
</dbReference>
<gene>
    <name evidence="2" type="ORF">BG845_05688</name>
</gene>
<keyword evidence="1" id="KW-0233">DNA recombination</keyword>
<sequence>MTVPPRAPEAPEALLDPIGTVVAVVTSIDPCLDHDDVHRVVERVGGGRAKRRRLATTLARDASVMTSGRSPAPRVVGDLLLALRAAGASRISPPWCTSCGRELSAMQLRGQDWYCSPCYTRPQPCAACGEQRQVTFRDRHGRPRCSQCPDHDARDPRQVLVGLITAIDPGLSADAVTTAITDTVSKPAHAQKLAWALEDAPELLTGDGAKAPFPMVLRLIDALGDAGATRIQPPACPRCRRVIALSKRRDGLRICRNCCARANAVACSGCGTVREPAARDVHGNPLCPNCLVAAPLNLEECVRCGRRQRVNTRVADGPICAACIPRTTATCSMCARTAPCMISKTTGQPWCRACARAWVQCSRCRRWDAIRAGTREAPLCAGCAVPDPNFWTTCPSCGTGGRLIAGLCRHCRLHRQLGELLADTTGQIRPELQALHDSLATAERPDTISKWLQQSTVRSVLRDLAAGHRPLTHSALDDLPPGKSMDHLRSVLVATAVLPTRDEQLSRLQRWVNQTLHEDADPQDREVLRRYAVWHELRRIRQRNRSAEATYGQLDMVRQRLRGAINLLAWLRPRGLTLDTCRQPDLEAWLTSDDASHRAEVGHFVRWAISQRINPNLQFAATRWTGPARPLDQEQRWHQAKRLLHDDTLDTDDRVAGLLVLLYAQRPATISRLTLDDIDADAATVELRLGSVPVELPEPLAALVRDLAATRHGHAVTGHHSTARWLFPGGQPGRPVSADRLGERLRLLGIRPGQARSTALFQLATEIPAAVLARMLGIHIKVAVQWQHVSAGDWTNYAADVSRRTNEAQERHSDSSDI</sequence>
<dbReference type="Gene3D" id="1.10.443.10">
    <property type="entry name" value="Intergrase catalytic core"/>
    <property type="match status" value="1"/>
</dbReference>
<keyword evidence="3" id="KW-1185">Reference proteome</keyword>
<evidence type="ECO:0000313" key="3">
    <source>
        <dbReference type="Proteomes" id="UP000194360"/>
    </source>
</evidence>
<dbReference type="STRING" id="2074.BG845_05688"/>